<evidence type="ECO:0000259" key="9">
    <source>
        <dbReference type="Pfam" id="PF00551"/>
    </source>
</evidence>
<dbReference type="GO" id="GO:0005829">
    <property type="term" value="C:cytosol"/>
    <property type="evidence" value="ECO:0007669"/>
    <property type="project" value="TreeGrafter"/>
</dbReference>
<keyword evidence="5 8" id="KW-0808">Transferase</keyword>
<dbReference type="InterPro" id="IPR044135">
    <property type="entry name" value="Met-tRNA-FMT_C"/>
</dbReference>
<dbReference type="PANTHER" id="PTHR11138:SF5">
    <property type="entry name" value="METHIONYL-TRNA FORMYLTRANSFERASE, MITOCHONDRIAL"/>
    <property type="match status" value="1"/>
</dbReference>
<dbReference type="EC" id="2.1.2.9" evidence="3 8"/>
<feature type="domain" description="Formyl transferase C-terminal" evidence="10">
    <location>
        <begin position="213"/>
        <end position="310"/>
    </location>
</feature>
<dbReference type="InterPro" id="IPR005794">
    <property type="entry name" value="Fmt"/>
</dbReference>
<dbReference type="InterPro" id="IPR041711">
    <property type="entry name" value="Met-tRNA-FMT_N"/>
</dbReference>
<feature type="binding site" evidence="8">
    <location>
        <begin position="119"/>
        <end position="122"/>
    </location>
    <ligand>
        <name>(6S)-5,6,7,8-tetrahydrofolate</name>
        <dbReference type="ChEBI" id="CHEBI:57453"/>
    </ligand>
</feature>
<dbReference type="OrthoDB" id="9802815at2"/>
<evidence type="ECO:0000313" key="12">
    <source>
        <dbReference type="Proteomes" id="UP000441399"/>
    </source>
</evidence>
<evidence type="ECO:0000256" key="6">
    <source>
        <dbReference type="ARBA" id="ARBA00022917"/>
    </source>
</evidence>
<dbReference type="PANTHER" id="PTHR11138">
    <property type="entry name" value="METHIONYL-TRNA FORMYLTRANSFERASE"/>
    <property type="match status" value="1"/>
</dbReference>
<dbReference type="CDD" id="cd08646">
    <property type="entry name" value="FMT_core_Met-tRNA-FMT_N"/>
    <property type="match status" value="1"/>
</dbReference>
<comment type="function">
    <text evidence="1 8">Attaches a formyl group to the free amino group of methionyl-tRNA(fMet). The formyl group appears to play a dual role in the initiator identity of N-formylmethionyl-tRNA by promoting its recognition by IF2 and preventing the misappropriation of this tRNA by the elongation apparatus.</text>
</comment>
<evidence type="ECO:0000256" key="4">
    <source>
        <dbReference type="ARBA" id="ARBA00016014"/>
    </source>
</evidence>
<reference evidence="11 12" key="1">
    <citation type="submission" date="2019-11" db="EMBL/GenBank/DDBJ databases">
        <authorList>
            <person name="Holert J."/>
        </authorList>
    </citation>
    <scope>NUCLEOTIDE SEQUENCE [LARGE SCALE GENOMIC DNA]</scope>
    <source>
        <strain evidence="11">SB11_3</strain>
    </source>
</reference>
<evidence type="ECO:0000256" key="7">
    <source>
        <dbReference type="ARBA" id="ARBA00048558"/>
    </source>
</evidence>
<accession>A0A5S9QGG4</accession>
<dbReference type="PROSITE" id="PS00373">
    <property type="entry name" value="GART"/>
    <property type="match status" value="1"/>
</dbReference>
<organism evidence="11 12">
    <name type="scientific">BD1-7 clade bacterium</name>
    <dbReference type="NCBI Taxonomy" id="2029982"/>
    <lineage>
        <taxon>Bacteria</taxon>
        <taxon>Pseudomonadati</taxon>
        <taxon>Pseudomonadota</taxon>
        <taxon>Gammaproteobacteria</taxon>
        <taxon>Cellvibrionales</taxon>
        <taxon>Spongiibacteraceae</taxon>
        <taxon>BD1-7 clade</taxon>
    </lineage>
</organism>
<dbReference type="AlphaFoldDB" id="A0A5S9QGG4"/>
<dbReference type="GO" id="GO:0004479">
    <property type="term" value="F:methionyl-tRNA formyltransferase activity"/>
    <property type="evidence" value="ECO:0007669"/>
    <property type="project" value="UniProtKB-UniRule"/>
</dbReference>
<dbReference type="Gene3D" id="3.40.50.170">
    <property type="entry name" value="Formyl transferase, N-terminal domain"/>
    <property type="match status" value="1"/>
</dbReference>
<evidence type="ECO:0000256" key="8">
    <source>
        <dbReference type="HAMAP-Rule" id="MF_00182"/>
    </source>
</evidence>
<protein>
    <recommendedName>
        <fullName evidence="4 8">Methionyl-tRNA formyltransferase</fullName>
        <ecNumber evidence="3 8">2.1.2.9</ecNumber>
    </recommendedName>
</protein>
<dbReference type="CDD" id="cd08704">
    <property type="entry name" value="Met_tRNA_FMT_C"/>
    <property type="match status" value="1"/>
</dbReference>
<keyword evidence="12" id="KW-1185">Reference proteome</keyword>
<dbReference type="InterPro" id="IPR005793">
    <property type="entry name" value="Formyl_trans_C"/>
</dbReference>
<evidence type="ECO:0000256" key="1">
    <source>
        <dbReference type="ARBA" id="ARBA00002606"/>
    </source>
</evidence>
<evidence type="ECO:0000259" key="10">
    <source>
        <dbReference type="Pfam" id="PF02911"/>
    </source>
</evidence>
<sequence>MTTVTEQAKNLRIVFAGTPDFAAGHLQGLVDCGMNVVAVYCQPDRKSGRGKKLSPPPTKVIAQACSIPVFQPLNFKDATDVDVLASHNADVMVVVAYGLLLPLNVLQTPTYGCINVHGSLLPRWRGAAPIERAIEAGDTSTGITIMQMDEGLDTGDMLITEAVDITAETTGDSLRTSLLPIGLRTLTEGLNQLAAEQLHPEKQDNSLANYASKLSKTEAAIDWQASANDIDRKIRAFNSANVCTTGLGDLRIKIWDAEPLELSHSSPAGTIVEISKKWMNVACGNGVLRLKRLQLPNAKAMDVSAVLNGKGHLFEVGHCFA</sequence>
<proteinExistence type="inferred from homology"/>
<keyword evidence="6 8" id="KW-0648">Protein biosynthesis</keyword>
<evidence type="ECO:0000256" key="2">
    <source>
        <dbReference type="ARBA" id="ARBA00010699"/>
    </source>
</evidence>
<dbReference type="InterPro" id="IPR002376">
    <property type="entry name" value="Formyl_transf_N"/>
</dbReference>
<dbReference type="InterPro" id="IPR001555">
    <property type="entry name" value="GART_AS"/>
</dbReference>
<dbReference type="InterPro" id="IPR011034">
    <property type="entry name" value="Formyl_transferase-like_C_sf"/>
</dbReference>
<evidence type="ECO:0000313" key="11">
    <source>
        <dbReference type="EMBL" id="CAA0116629.1"/>
    </source>
</evidence>
<gene>
    <name evidence="8 11" type="primary">fmt</name>
    <name evidence="11" type="ORF">OPDIPICF_01887</name>
</gene>
<dbReference type="SUPFAM" id="SSF53328">
    <property type="entry name" value="Formyltransferase"/>
    <property type="match status" value="1"/>
</dbReference>
<dbReference type="HAMAP" id="MF_00182">
    <property type="entry name" value="Formyl_trans"/>
    <property type="match status" value="1"/>
</dbReference>
<feature type="domain" description="Formyl transferase N-terminal" evidence="9">
    <location>
        <begin position="12"/>
        <end position="178"/>
    </location>
</feature>
<evidence type="ECO:0000256" key="5">
    <source>
        <dbReference type="ARBA" id="ARBA00022679"/>
    </source>
</evidence>
<dbReference type="Gene3D" id="3.10.25.10">
    <property type="entry name" value="Formyl transferase, C-terminal domain"/>
    <property type="match status" value="1"/>
</dbReference>
<comment type="similarity">
    <text evidence="2 8">Belongs to the Fmt family.</text>
</comment>
<dbReference type="EMBL" id="CACSIO010000023">
    <property type="protein sequence ID" value="CAA0116629.1"/>
    <property type="molecule type" value="Genomic_DNA"/>
</dbReference>
<comment type="catalytic activity">
    <reaction evidence="7 8">
        <text>L-methionyl-tRNA(fMet) + (6R)-10-formyltetrahydrofolate = N-formyl-L-methionyl-tRNA(fMet) + (6S)-5,6,7,8-tetrahydrofolate + H(+)</text>
        <dbReference type="Rhea" id="RHEA:24380"/>
        <dbReference type="Rhea" id="RHEA-COMP:9952"/>
        <dbReference type="Rhea" id="RHEA-COMP:9953"/>
        <dbReference type="ChEBI" id="CHEBI:15378"/>
        <dbReference type="ChEBI" id="CHEBI:57453"/>
        <dbReference type="ChEBI" id="CHEBI:78530"/>
        <dbReference type="ChEBI" id="CHEBI:78844"/>
        <dbReference type="ChEBI" id="CHEBI:195366"/>
        <dbReference type="EC" id="2.1.2.9"/>
    </reaction>
</comment>
<dbReference type="SUPFAM" id="SSF50486">
    <property type="entry name" value="FMT C-terminal domain-like"/>
    <property type="match status" value="1"/>
</dbReference>
<dbReference type="InterPro" id="IPR037022">
    <property type="entry name" value="Formyl_trans_C_sf"/>
</dbReference>
<name>A0A5S9QGG4_9GAMM</name>
<dbReference type="Pfam" id="PF00551">
    <property type="entry name" value="Formyl_trans_N"/>
    <property type="match status" value="1"/>
</dbReference>
<dbReference type="NCBIfam" id="TIGR00460">
    <property type="entry name" value="fmt"/>
    <property type="match status" value="1"/>
</dbReference>
<dbReference type="Pfam" id="PF02911">
    <property type="entry name" value="Formyl_trans_C"/>
    <property type="match status" value="1"/>
</dbReference>
<dbReference type="Proteomes" id="UP000441399">
    <property type="component" value="Unassembled WGS sequence"/>
</dbReference>
<dbReference type="InterPro" id="IPR036477">
    <property type="entry name" value="Formyl_transf_N_sf"/>
</dbReference>
<evidence type="ECO:0000256" key="3">
    <source>
        <dbReference type="ARBA" id="ARBA00012261"/>
    </source>
</evidence>